<sequence length="318" mass="35779">MNTTRALIESALLTAIAVVLVLVSIYVPIFYFIGLFMWPLPIALIQIKHGYKYSFISLIATTIIVLLFTDPYTALGFAITNGILGIVLGIMIKRKESAINTIFVMIIINIISVTISIKIFGLIAGQDYIKLILDEFYNSIDTAKSFYEKLGIQKDLYENALKSIPPKEMLMMLIPFAIFSHGFISAMITYILAKNIYSRFGIELDGIPKFSNWYIPIKLAISIMFIVLIGYIASYFKIKNADAILLNSMYLMLVVFAVNGLAALSFWFDKQGISKSLKVVLLVFAFVFLGNILFLIGVADYSLNLRKLDKSRIRHSPK</sequence>
<feature type="transmembrane region" description="Helical" evidence="1">
    <location>
        <begin position="12"/>
        <end position="38"/>
    </location>
</feature>
<feature type="transmembrane region" description="Helical" evidence="1">
    <location>
        <begin position="99"/>
        <end position="124"/>
    </location>
</feature>
<feature type="transmembrane region" description="Helical" evidence="1">
    <location>
        <begin position="213"/>
        <end position="236"/>
    </location>
</feature>
<evidence type="ECO:0000313" key="2">
    <source>
        <dbReference type="EMBL" id="SEF98813.1"/>
    </source>
</evidence>
<gene>
    <name evidence="2" type="ORF">SAMN05660865_01481</name>
</gene>
<feature type="transmembrane region" description="Helical" evidence="1">
    <location>
        <begin position="279"/>
        <end position="299"/>
    </location>
</feature>
<protein>
    <submittedName>
        <fullName evidence="2">Uncharacterized conserved protein YybS, DUF2232 family</fullName>
    </submittedName>
</protein>
<dbReference type="PANTHER" id="PTHR41324">
    <property type="entry name" value="MEMBRANE PROTEIN-RELATED"/>
    <property type="match status" value="1"/>
</dbReference>
<feature type="transmembrane region" description="Helical" evidence="1">
    <location>
        <begin position="74"/>
        <end position="92"/>
    </location>
</feature>
<keyword evidence="1" id="KW-1133">Transmembrane helix</keyword>
<dbReference type="EMBL" id="FNUK01000019">
    <property type="protein sequence ID" value="SEF98813.1"/>
    <property type="molecule type" value="Genomic_DNA"/>
</dbReference>
<keyword evidence="3" id="KW-1185">Reference proteome</keyword>
<feature type="transmembrane region" description="Helical" evidence="1">
    <location>
        <begin position="169"/>
        <end position="192"/>
    </location>
</feature>
<evidence type="ECO:0000256" key="1">
    <source>
        <dbReference type="SAM" id="Phobius"/>
    </source>
</evidence>
<accession>A0A1H5WHI0</accession>
<dbReference type="PANTHER" id="PTHR41324:SF1">
    <property type="entry name" value="DUF2232 DOMAIN-CONTAINING PROTEIN"/>
    <property type="match status" value="1"/>
</dbReference>
<dbReference type="Pfam" id="PF09991">
    <property type="entry name" value="DUF2232"/>
    <property type="match status" value="1"/>
</dbReference>
<evidence type="ECO:0000313" key="3">
    <source>
        <dbReference type="Proteomes" id="UP000242850"/>
    </source>
</evidence>
<dbReference type="RefSeq" id="WP_103896421.1">
    <property type="nucleotide sequence ID" value="NZ_FNUK01000019.1"/>
</dbReference>
<name>A0A1H5WHI0_9CLOT</name>
<reference evidence="3" key="1">
    <citation type="submission" date="2016-10" db="EMBL/GenBank/DDBJ databases">
        <authorList>
            <person name="Varghese N."/>
            <person name="Submissions S."/>
        </authorList>
    </citation>
    <scope>NUCLEOTIDE SEQUENCE [LARGE SCALE GENOMIC DNA]</scope>
    <source>
        <strain evidence="3">DSM 5463</strain>
    </source>
</reference>
<organism evidence="2 3">
    <name type="scientific">Caloramator fervidus</name>
    <dbReference type="NCBI Taxonomy" id="29344"/>
    <lineage>
        <taxon>Bacteria</taxon>
        <taxon>Bacillati</taxon>
        <taxon>Bacillota</taxon>
        <taxon>Clostridia</taxon>
        <taxon>Eubacteriales</taxon>
        <taxon>Clostridiaceae</taxon>
        <taxon>Caloramator</taxon>
    </lineage>
</organism>
<keyword evidence="1" id="KW-0472">Membrane</keyword>
<feature type="transmembrane region" description="Helical" evidence="1">
    <location>
        <begin position="248"/>
        <end position="267"/>
    </location>
</feature>
<keyword evidence="1" id="KW-0812">Transmembrane</keyword>
<dbReference type="AlphaFoldDB" id="A0A1H5WHI0"/>
<dbReference type="Proteomes" id="UP000242850">
    <property type="component" value="Unassembled WGS sequence"/>
</dbReference>
<dbReference type="OrthoDB" id="1938242at2"/>
<proteinExistence type="predicted"/>
<dbReference type="Gene3D" id="1.10.1760.20">
    <property type="match status" value="1"/>
</dbReference>
<feature type="transmembrane region" description="Helical" evidence="1">
    <location>
        <begin position="50"/>
        <end position="68"/>
    </location>
</feature>
<dbReference type="InterPro" id="IPR018710">
    <property type="entry name" value="DUF2232"/>
</dbReference>